<evidence type="ECO:0000313" key="2">
    <source>
        <dbReference type="EMBL" id="KMP09166.1"/>
    </source>
</evidence>
<evidence type="ECO:0000313" key="3">
    <source>
        <dbReference type="Proteomes" id="UP000054565"/>
    </source>
</evidence>
<gene>
    <name evidence="2" type="ORF">CIRG_08847</name>
</gene>
<name>A0A0J6YKK4_COCIT</name>
<organism evidence="2 3">
    <name type="scientific">Coccidioides immitis RMSCC 2394</name>
    <dbReference type="NCBI Taxonomy" id="404692"/>
    <lineage>
        <taxon>Eukaryota</taxon>
        <taxon>Fungi</taxon>
        <taxon>Dikarya</taxon>
        <taxon>Ascomycota</taxon>
        <taxon>Pezizomycotina</taxon>
        <taxon>Eurotiomycetes</taxon>
        <taxon>Eurotiomycetidae</taxon>
        <taxon>Onygenales</taxon>
        <taxon>Onygenaceae</taxon>
        <taxon>Coccidioides</taxon>
    </lineage>
</organism>
<proteinExistence type="predicted"/>
<accession>A0A0J6YKK4</accession>
<dbReference type="AlphaFoldDB" id="A0A0J6YKK4"/>
<protein>
    <submittedName>
        <fullName evidence="2">Uncharacterized protein</fullName>
    </submittedName>
</protein>
<reference evidence="3" key="1">
    <citation type="journal article" date="2010" name="Genome Res.">
        <title>Population genomic sequencing of Coccidioides fungi reveals recent hybridization and transposon control.</title>
        <authorList>
            <person name="Neafsey D.E."/>
            <person name="Barker B.M."/>
            <person name="Sharpton T.J."/>
            <person name="Stajich J.E."/>
            <person name="Park D.J."/>
            <person name="Whiston E."/>
            <person name="Hung C.-Y."/>
            <person name="McMahan C."/>
            <person name="White J."/>
            <person name="Sykes S."/>
            <person name="Heiman D."/>
            <person name="Young S."/>
            <person name="Zeng Q."/>
            <person name="Abouelleil A."/>
            <person name="Aftuck L."/>
            <person name="Bessette D."/>
            <person name="Brown A."/>
            <person name="FitzGerald M."/>
            <person name="Lui A."/>
            <person name="Macdonald J.P."/>
            <person name="Priest M."/>
            <person name="Orbach M.J."/>
            <person name="Galgiani J.N."/>
            <person name="Kirkland T.N."/>
            <person name="Cole G.T."/>
            <person name="Birren B.W."/>
            <person name="Henn M.R."/>
            <person name="Taylor J.W."/>
            <person name="Rounsley S.D."/>
        </authorList>
    </citation>
    <scope>NUCLEOTIDE SEQUENCE [LARGE SCALE GENOMIC DNA]</scope>
    <source>
        <strain evidence="3">RMSCC 2394</strain>
    </source>
</reference>
<dbReference type="Proteomes" id="UP000054565">
    <property type="component" value="Unassembled WGS sequence"/>
</dbReference>
<feature type="compositionally biased region" description="Basic and acidic residues" evidence="1">
    <location>
        <begin position="55"/>
        <end position="74"/>
    </location>
</feature>
<sequence>MFIGERPKRQDSLKLEPAIMQEFEAETFAHVLAGSEQLNSHNYLVTAEAGLDFLTDPKDTPSRVRRRDHNEGRRPSGSLFDSDDPESAGWSDQPG</sequence>
<feature type="region of interest" description="Disordered" evidence="1">
    <location>
        <begin position="54"/>
        <end position="95"/>
    </location>
</feature>
<evidence type="ECO:0000256" key="1">
    <source>
        <dbReference type="SAM" id="MobiDB-lite"/>
    </source>
</evidence>
<dbReference type="EMBL" id="DS028098">
    <property type="protein sequence ID" value="KMP09166.1"/>
    <property type="molecule type" value="Genomic_DNA"/>
</dbReference>